<accession>A0A2K8UF13</accession>
<dbReference type="Proteomes" id="UP000232638">
    <property type="component" value="Chromosome"/>
</dbReference>
<dbReference type="AlphaFoldDB" id="A0A2K8UF13"/>
<evidence type="ECO:0000313" key="3">
    <source>
        <dbReference type="Proteomes" id="UP000232638"/>
    </source>
</evidence>
<sequence length="323" mass="34695">MKTYLAGARLRNLAERARPARRLASRLFTPLALIALLWAIWHGRQTLATLVVDARLDLLAASLSIWLGLHLVSPLFTLRTLRGWGQPLRYRDALCIHVVRLPAKYLPGGIWHSVARAADYRRLAVNHRVIAAYLLIETLTLAGVTLFLGGAGVFATGVVTGAWAIATGLCAVLGVCVLLAAPWVSQTLFITIEPKLSLRQYLINAAVLAVYWGWAGMAFALFLNAFPALRLAASNVEAAVIYVFSWGIGFVTLFAPQGIGVSELVASHLLGERDSVVTLAALLAGFRVVILAADVAAWLLATLPHTCGRPASGVASQPPPRES</sequence>
<feature type="transmembrane region" description="Helical" evidence="1">
    <location>
        <begin position="23"/>
        <end position="41"/>
    </location>
</feature>
<evidence type="ECO:0000256" key="1">
    <source>
        <dbReference type="SAM" id="Phobius"/>
    </source>
</evidence>
<reference evidence="2 3" key="1">
    <citation type="submission" date="2017-03" db="EMBL/GenBank/DDBJ databases">
        <title>Complete genome sequence of Candidatus 'Thiodictyon syntrophicum' sp. nov. strain Cad16T, a photolithoautotroph purple sulfur bacterium isolated from an alpine meromictic lake.</title>
        <authorList>
            <person name="Luedin S.M."/>
            <person name="Pothier J.F."/>
            <person name="Danza F."/>
            <person name="Storelli N."/>
            <person name="Wittwer M."/>
            <person name="Tonolla M."/>
        </authorList>
    </citation>
    <scope>NUCLEOTIDE SEQUENCE [LARGE SCALE GENOMIC DNA]</scope>
    <source>
        <strain evidence="2 3">Cad16T</strain>
    </source>
</reference>
<feature type="transmembrane region" description="Helical" evidence="1">
    <location>
        <begin position="276"/>
        <end position="301"/>
    </location>
</feature>
<feature type="transmembrane region" description="Helical" evidence="1">
    <location>
        <begin position="238"/>
        <end position="255"/>
    </location>
</feature>
<proteinExistence type="predicted"/>
<feature type="transmembrane region" description="Helical" evidence="1">
    <location>
        <begin position="130"/>
        <end position="155"/>
    </location>
</feature>
<feature type="transmembrane region" description="Helical" evidence="1">
    <location>
        <begin position="61"/>
        <end position="81"/>
    </location>
</feature>
<feature type="transmembrane region" description="Helical" evidence="1">
    <location>
        <begin position="161"/>
        <end position="181"/>
    </location>
</feature>
<organism evidence="2 3">
    <name type="scientific">Candidatus Thiodictyon syntrophicum</name>
    <dbReference type="NCBI Taxonomy" id="1166950"/>
    <lineage>
        <taxon>Bacteria</taxon>
        <taxon>Pseudomonadati</taxon>
        <taxon>Pseudomonadota</taxon>
        <taxon>Gammaproteobacteria</taxon>
        <taxon>Chromatiales</taxon>
        <taxon>Chromatiaceae</taxon>
        <taxon>Thiodictyon</taxon>
    </lineage>
</organism>
<evidence type="ECO:0000313" key="2">
    <source>
        <dbReference type="EMBL" id="AUB84158.1"/>
    </source>
</evidence>
<keyword evidence="1" id="KW-0812">Transmembrane</keyword>
<name>A0A2K8UF13_9GAMM</name>
<dbReference type="EMBL" id="CP020370">
    <property type="protein sequence ID" value="AUB84158.1"/>
    <property type="molecule type" value="Genomic_DNA"/>
</dbReference>
<keyword evidence="1" id="KW-1133">Transmembrane helix</keyword>
<dbReference type="OrthoDB" id="6057470at2"/>
<feature type="transmembrane region" description="Helical" evidence="1">
    <location>
        <begin position="201"/>
        <end position="226"/>
    </location>
</feature>
<keyword evidence="3" id="KW-1185">Reference proteome</keyword>
<keyword evidence="1" id="KW-0472">Membrane</keyword>
<dbReference type="KEGG" id="tsy:THSYN_26610"/>
<protein>
    <recommendedName>
        <fullName evidence="4">Flippase-like domain-containing protein</fullName>
    </recommendedName>
</protein>
<evidence type="ECO:0008006" key="4">
    <source>
        <dbReference type="Google" id="ProtNLM"/>
    </source>
</evidence>
<gene>
    <name evidence="2" type="ORF">THSYN_26610</name>
</gene>
<dbReference type="RefSeq" id="WP_100921824.1">
    <property type="nucleotide sequence ID" value="NZ_CP020370.1"/>
</dbReference>